<dbReference type="CDD" id="cd06127">
    <property type="entry name" value="DEDDh"/>
    <property type="match status" value="1"/>
</dbReference>
<dbReference type="Gene3D" id="3.30.420.10">
    <property type="entry name" value="Ribonuclease H-like superfamily/Ribonuclease H"/>
    <property type="match status" value="1"/>
</dbReference>
<dbReference type="RefSeq" id="WP_111199650.1">
    <property type="nucleotide sequence ID" value="NZ_QKVK01000008.1"/>
</dbReference>
<dbReference type="GO" id="GO:0005829">
    <property type="term" value="C:cytosol"/>
    <property type="evidence" value="ECO:0007669"/>
    <property type="project" value="TreeGrafter"/>
</dbReference>
<proteinExistence type="predicted"/>
<dbReference type="PANTHER" id="PTHR30231">
    <property type="entry name" value="DNA POLYMERASE III SUBUNIT EPSILON"/>
    <property type="match status" value="1"/>
</dbReference>
<dbReference type="SUPFAM" id="SSF53098">
    <property type="entry name" value="Ribonuclease H-like"/>
    <property type="match status" value="1"/>
</dbReference>
<feature type="domain" description="Exonuclease" evidence="1">
    <location>
        <begin position="4"/>
        <end position="174"/>
    </location>
</feature>
<keyword evidence="2" id="KW-0540">Nuclease</keyword>
<dbReference type="GO" id="GO:0003676">
    <property type="term" value="F:nucleic acid binding"/>
    <property type="evidence" value="ECO:0007669"/>
    <property type="project" value="InterPro"/>
</dbReference>
<keyword evidence="3" id="KW-1185">Reference proteome</keyword>
<dbReference type="AlphaFoldDB" id="A0A2W2B698"/>
<dbReference type="GO" id="GO:0008408">
    <property type="term" value="F:3'-5' exonuclease activity"/>
    <property type="evidence" value="ECO:0007669"/>
    <property type="project" value="TreeGrafter"/>
</dbReference>
<accession>A0A2W2B698</accession>
<gene>
    <name evidence="2" type="ORF">DK847_16620</name>
</gene>
<keyword evidence="2" id="KW-0269">Exonuclease</keyword>
<dbReference type="Pfam" id="PF00929">
    <property type="entry name" value="RNase_T"/>
    <property type="match status" value="1"/>
</dbReference>
<evidence type="ECO:0000313" key="3">
    <source>
        <dbReference type="Proteomes" id="UP000248795"/>
    </source>
</evidence>
<name>A0A2W2B698_9HYPH</name>
<dbReference type="EMBL" id="QKVK01000008">
    <property type="protein sequence ID" value="PZF75844.1"/>
    <property type="molecule type" value="Genomic_DNA"/>
</dbReference>
<dbReference type="InterPro" id="IPR012337">
    <property type="entry name" value="RNaseH-like_sf"/>
</dbReference>
<dbReference type="Proteomes" id="UP000248795">
    <property type="component" value="Unassembled WGS sequence"/>
</dbReference>
<sequence>MPRIIRVIDYETTGLPENTGSEIIELGRIDVDILSKAIRNPWRSFALPKGPIPPEVKAVHHILEEELAGAPPISDLWTTFWEGCAGDDILAAHNASFEMHFHAGDGRQWIDTYKCALTVWPDAPAHNNQTLRYWLGIDQSAGFDREFAMPPHRALPDAYVTAHILVQLLSKCSVSELVTISGKPALLNRLNFGKYRGMKFSAAPADYLQWIRDKSELNEDVKFSAAYWLQRR</sequence>
<evidence type="ECO:0000259" key="1">
    <source>
        <dbReference type="SMART" id="SM00479"/>
    </source>
</evidence>
<dbReference type="InterPro" id="IPR036397">
    <property type="entry name" value="RNaseH_sf"/>
</dbReference>
<dbReference type="PANTHER" id="PTHR30231:SF37">
    <property type="entry name" value="EXODEOXYRIBONUCLEASE 10"/>
    <property type="match status" value="1"/>
</dbReference>
<protein>
    <submittedName>
        <fullName evidence="2">3'-5' exonuclease</fullName>
    </submittedName>
</protein>
<dbReference type="GO" id="GO:0045004">
    <property type="term" value="P:DNA replication proofreading"/>
    <property type="evidence" value="ECO:0007669"/>
    <property type="project" value="TreeGrafter"/>
</dbReference>
<dbReference type="InterPro" id="IPR013520">
    <property type="entry name" value="Ribonucl_H"/>
</dbReference>
<evidence type="ECO:0000313" key="2">
    <source>
        <dbReference type="EMBL" id="PZF75844.1"/>
    </source>
</evidence>
<keyword evidence="2" id="KW-0378">Hydrolase</keyword>
<comment type="caution">
    <text evidence="2">The sequence shown here is derived from an EMBL/GenBank/DDBJ whole genome shotgun (WGS) entry which is preliminary data.</text>
</comment>
<organism evidence="2 3">
    <name type="scientific">Aestuariivirga litoralis</name>
    <dbReference type="NCBI Taxonomy" id="2650924"/>
    <lineage>
        <taxon>Bacteria</taxon>
        <taxon>Pseudomonadati</taxon>
        <taxon>Pseudomonadota</taxon>
        <taxon>Alphaproteobacteria</taxon>
        <taxon>Hyphomicrobiales</taxon>
        <taxon>Aestuariivirgaceae</taxon>
        <taxon>Aestuariivirga</taxon>
    </lineage>
</organism>
<reference evidence="3" key="1">
    <citation type="submission" date="2018-06" db="EMBL/GenBank/DDBJ databases">
        <title>Aestuariibacter litoralis strain KCTC 52945T.</title>
        <authorList>
            <person name="Li X."/>
            <person name="Salam N."/>
            <person name="Li J.-L."/>
            <person name="Chen Y.-M."/>
            <person name="Yang Z.-W."/>
            <person name="Zhang L.-Y."/>
            <person name="Han M.-X."/>
            <person name="Xiao M."/>
            <person name="Li W.-J."/>
        </authorList>
    </citation>
    <scope>NUCLEOTIDE SEQUENCE [LARGE SCALE GENOMIC DNA]</scope>
    <source>
        <strain evidence="3">KCTC 52945</strain>
    </source>
</reference>
<dbReference type="SMART" id="SM00479">
    <property type="entry name" value="EXOIII"/>
    <property type="match status" value="1"/>
</dbReference>